<accession>A0A5A7PAY7</accession>
<feature type="compositionally biased region" description="Basic and acidic residues" evidence="1">
    <location>
        <begin position="15"/>
        <end position="26"/>
    </location>
</feature>
<dbReference type="EMBL" id="BKCP01004224">
    <property type="protein sequence ID" value="GER29764.1"/>
    <property type="molecule type" value="Genomic_DNA"/>
</dbReference>
<name>A0A5A7PAY7_STRAF</name>
<evidence type="ECO:0000313" key="3">
    <source>
        <dbReference type="Proteomes" id="UP000325081"/>
    </source>
</evidence>
<proteinExistence type="predicted"/>
<comment type="caution">
    <text evidence="2">The sequence shown here is derived from an EMBL/GenBank/DDBJ whole genome shotgun (WGS) entry which is preliminary data.</text>
</comment>
<organism evidence="2 3">
    <name type="scientific">Striga asiatica</name>
    <name type="common">Asiatic witchweed</name>
    <name type="synonym">Buchnera asiatica</name>
    <dbReference type="NCBI Taxonomy" id="4170"/>
    <lineage>
        <taxon>Eukaryota</taxon>
        <taxon>Viridiplantae</taxon>
        <taxon>Streptophyta</taxon>
        <taxon>Embryophyta</taxon>
        <taxon>Tracheophyta</taxon>
        <taxon>Spermatophyta</taxon>
        <taxon>Magnoliopsida</taxon>
        <taxon>eudicotyledons</taxon>
        <taxon>Gunneridae</taxon>
        <taxon>Pentapetalae</taxon>
        <taxon>asterids</taxon>
        <taxon>lamiids</taxon>
        <taxon>Lamiales</taxon>
        <taxon>Orobanchaceae</taxon>
        <taxon>Buchnereae</taxon>
        <taxon>Striga</taxon>
    </lineage>
</organism>
<dbReference type="AlphaFoldDB" id="A0A5A7PAY7"/>
<feature type="region of interest" description="Disordered" evidence="1">
    <location>
        <begin position="80"/>
        <end position="102"/>
    </location>
</feature>
<sequence length="102" mass="11245">MRKSLSMNNMSEYEPACKDGGSRDAPRAAAVDGSSTGYAAADDTVPRASNRNRERRRGKIGSNSTANTWLEALPTVVLKRPSSRRKSRHYQLDGGRYKVTDI</sequence>
<reference evidence="3" key="1">
    <citation type="journal article" date="2019" name="Curr. Biol.">
        <title>Genome Sequence of Striga asiatica Provides Insight into the Evolution of Plant Parasitism.</title>
        <authorList>
            <person name="Yoshida S."/>
            <person name="Kim S."/>
            <person name="Wafula E.K."/>
            <person name="Tanskanen J."/>
            <person name="Kim Y.M."/>
            <person name="Honaas L."/>
            <person name="Yang Z."/>
            <person name="Spallek T."/>
            <person name="Conn C.E."/>
            <person name="Ichihashi Y."/>
            <person name="Cheong K."/>
            <person name="Cui S."/>
            <person name="Der J.P."/>
            <person name="Gundlach H."/>
            <person name="Jiao Y."/>
            <person name="Hori C."/>
            <person name="Ishida J.K."/>
            <person name="Kasahara H."/>
            <person name="Kiba T."/>
            <person name="Kim M.S."/>
            <person name="Koo N."/>
            <person name="Laohavisit A."/>
            <person name="Lee Y.H."/>
            <person name="Lumba S."/>
            <person name="McCourt P."/>
            <person name="Mortimer J.C."/>
            <person name="Mutuku J.M."/>
            <person name="Nomura T."/>
            <person name="Sasaki-Sekimoto Y."/>
            <person name="Seto Y."/>
            <person name="Wang Y."/>
            <person name="Wakatake T."/>
            <person name="Sakakibara H."/>
            <person name="Demura T."/>
            <person name="Yamaguchi S."/>
            <person name="Yoneyama K."/>
            <person name="Manabe R.I."/>
            <person name="Nelson D.C."/>
            <person name="Schulman A.H."/>
            <person name="Timko M.P."/>
            <person name="dePamphilis C.W."/>
            <person name="Choi D."/>
            <person name="Shirasu K."/>
        </authorList>
    </citation>
    <scope>NUCLEOTIDE SEQUENCE [LARGE SCALE GENOMIC DNA]</scope>
    <source>
        <strain evidence="3">cv. UVA1</strain>
    </source>
</reference>
<feature type="region of interest" description="Disordered" evidence="1">
    <location>
        <begin position="1"/>
        <end position="64"/>
    </location>
</feature>
<evidence type="ECO:0000256" key="1">
    <source>
        <dbReference type="SAM" id="MobiDB-lite"/>
    </source>
</evidence>
<keyword evidence="3" id="KW-1185">Reference proteome</keyword>
<dbReference type="Proteomes" id="UP000325081">
    <property type="component" value="Unassembled WGS sequence"/>
</dbReference>
<feature type="compositionally biased region" description="Polar residues" evidence="1">
    <location>
        <begin position="1"/>
        <end position="11"/>
    </location>
</feature>
<gene>
    <name evidence="2" type="ORF">STAS_05651</name>
</gene>
<protein>
    <submittedName>
        <fullName evidence="2">Myb family transcription factor</fullName>
    </submittedName>
</protein>
<evidence type="ECO:0000313" key="2">
    <source>
        <dbReference type="EMBL" id="GER29764.1"/>
    </source>
</evidence>